<evidence type="ECO:0000313" key="1">
    <source>
        <dbReference type="EMBL" id="KAH9558179.1"/>
    </source>
</evidence>
<reference evidence="2" key="1">
    <citation type="journal article" date="2022" name="New Phytol.">
        <title>Phylogenomic structure and speciation in an emerging model: the Sphagnum magellanicum complex (Bryophyta).</title>
        <authorList>
            <person name="Shaw A.J."/>
            <person name="Piatkowski B."/>
            <person name="Duffy A.M."/>
            <person name="Aguero B."/>
            <person name="Imwattana K."/>
            <person name="Nieto-Lugilde M."/>
            <person name="Healey A."/>
            <person name="Weston D.J."/>
            <person name="Patel M.N."/>
            <person name="Schmutz J."/>
            <person name="Grimwood J."/>
            <person name="Yavitt J.B."/>
            <person name="Hassel K."/>
            <person name="Stenoien H.K."/>
            <person name="Flatberg K.I."/>
            <person name="Bickford C.P."/>
            <person name="Hicks K.A."/>
        </authorList>
    </citation>
    <scope>NUCLEOTIDE SEQUENCE [LARGE SCALE GENOMIC DNA]</scope>
</reference>
<proteinExistence type="predicted"/>
<protein>
    <submittedName>
        <fullName evidence="1">Uncharacterized protein</fullName>
    </submittedName>
</protein>
<comment type="caution">
    <text evidence="1">The sequence shown here is derived from an EMBL/GenBank/DDBJ whole genome shotgun (WGS) entry which is preliminary data.</text>
</comment>
<evidence type="ECO:0000313" key="2">
    <source>
        <dbReference type="Proteomes" id="UP000828922"/>
    </source>
</evidence>
<sequence>MVAWGGVRRRLSNNDVLMQSLWYSTGASITVLKSGVTISGKKQSSSAISVVCRPENIIDQCRGAERRPRFMACLINDAVAAPRSLGHEYHSASQNIWTAASCYAHPWRG</sequence>
<dbReference type="EMBL" id="CM038913">
    <property type="protein sequence ID" value="KAH9558179.1"/>
    <property type="molecule type" value="Genomic_DNA"/>
</dbReference>
<accession>A0ACB8HPK0</accession>
<name>A0ACB8HPK0_9BRYO</name>
<gene>
    <name evidence="1" type="ORF">CY35_07G123500</name>
</gene>
<organism evidence="1 2">
    <name type="scientific">Sphagnum magellanicum</name>
    <dbReference type="NCBI Taxonomy" id="128215"/>
    <lineage>
        <taxon>Eukaryota</taxon>
        <taxon>Viridiplantae</taxon>
        <taxon>Streptophyta</taxon>
        <taxon>Embryophyta</taxon>
        <taxon>Bryophyta</taxon>
        <taxon>Sphagnophytina</taxon>
        <taxon>Sphagnopsida</taxon>
        <taxon>Sphagnales</taxon>
        <taxon>Sphagnaceae</taxon>
        <taxon>Sphagnum</taxon>
    </lineage>
</organism>
<keyword evidence="2" id="KW-1185">Reference proteome</keyword>
<dbReference type="Proteomes" id="UP000828922">
    <property type="component" value="Linkage Group LG07"/>
</dbReference>